<keyword evidence="3" id="KW-1185">Reference proteome</keyword>
<sequence length="177" mass="17992">MNDHSSTAKRIGFLLLLAAVVTVGLAGITSAQTGEYSTNETVKLTNDTDPITVSVDWNESITDPANTSAAVVFYNETEYAADPANATVALESVIPSDPGNTTEAEFNQTDSGLELGNEYRVTVTGPATVDGASIEDSSGFLGGVIGGGGGLEGNGMLVGLAVIGLAVIGAAVYTMRD</sequence>
<name>A0A1H9CR08_9EURY</name>
<feature type="transmembrane region" description="Helical" evidence="1">
    <location>
        <begin position="156"/>
        <end position="175"/>
    </location>
</feature>
<accession>A0A1H9CR08</accession>
<dbReference type="RefSeq" id="WP_090614908.1">
    <property type="nucleotide sequence ID" value="NZ_FOFD01000001.1"/>
</dbReference>
<evidence type="ECO:0000313" key="2">
    <source>
        <dbReference type="EMBL" id="SEQ03666.1"/>
    </source>
</evidence>
<keyword evidence="1" id="KW-0472">Membrane</keyword>
<dbReference type="AlphaFoldDB" id="A0A1H9CR08"/>
<protein>
    <submittedName>
        <fullName evidence="2">Uncharacterized protein</fullName>
    </submittedName>
</protein>
<evidence type="ECO:0000256" key="1">
    <source>
        <dbReference type="SAM" id="Phobius"/>
    </source>
</evidence>
<gene>
    <name evidence="2" type="ORF">SAMN04489841_1132</name>
</gene>
<dbReference type="STRING" id="1186196.SAMN04489841_1132"/>
<proteinExistence type="predicted"/>
<keyword evidence="1" id="KW-1133">Transmembrane helix</keyword>
<dbReference type="OrthoDB" id="178097at2157"/>
<organism evidence="2 3">
    <name type="scientific">Natrinema salaciae</name>
    <dbReference type="NCBI Taxonomy" id="1186196"/>
    <lineage>
        <taxon>Archaea</taxon>
        <taxon>Methanobacteriati</taxon>
        <taxon>Methanobacteriota</taxon>
        <taxon>Stenosarchaea group</taxon>
        <taxon>Halobacteria</taxon>
        <taxon>Halobacteriales</taxon>
        <taxon>Natrialbaceae</taxon>
        <taxon>Natrinema</taxon>
    </lineage>
</organism>
<dbReference type="EMBL" id="FOFD01000001">
    <property type="protein sequence ID" value="SEQ03666.1"/>
    <property type="molecule type" value="Genomic_DNA"/>
</dbReference>
<keyword evidence="1" id="KW-0812">Transmembrane</keyword>
<reference evidence="3" key="1">
    <citation type="submission" date="2016-10" db="EMBL/GenBank/DDBJ databases">
        <authorList>
            <person name="Varghese N."/>
            <person name="Submissions S."/>
        </authorList>
    </citation>
    <scope>NUCLEOTIDE SEQUENCE [LARGE SCALE GENOMIC DNA]</scope>
    <source>
        <strain evidence="3">DSM 25055</strain>
    </source>
</reference>
<evidence type="ECO:0000313" key="3">
    <source>
        <dbReference type="Proteomes" id="UP000199114"/>
    </source>
</evidence>
<dbReference type="Proteomes" id="UP000199114">
    <property type="component" value="Unassembled WGS sequence"/>
</dbReference>